<keyword evidence="7" id="KW-0456">Lyase</keyword>
<dbReference type="OrthoDB" id="6192129at2"/>
<dbReference type="PANTHER" id="PTHR13604:SF0">
    <property type="entry name" value="ABASIC SITE PROCESSING PROTEIN HMCES"/>
    <property type="match status" value="1"/>
</dbReference>
<dbReference type="GO" id="GO:0003697">
    <property type="term" value="F:single-stranded DNA binding"/>
    <property type="evidence" value="ECO:0007669"/>
    <property type="project" value="InterPro"/>
</dbReference>
<proteinExistence type="inferred from homology"/>
<name>A0A502KSN6_9GAMM</name>
<gene>
    <name evidence="9" type="ORF">EPA86_14465</name>
</gene>
<evidence type="ECO:0000256" key="4">
    <source>
        <dbReference type="ARBA" id="ARBA00022801"/>
    </source>
</evidence>
<evidence type="ECO:0000256" key="7">
    <source>
        <dbReference type="ARBA" id="ARBA00023239"/>
    </source>
</evidence>
<comment type="similarity">
    <text evidence="1 8">Belongs to the SOS response-associated peptidase family.</text>
</comment>
<dbReference type="PANTHER" id="PTHR13604">
    <property type="entry name" value="DC12-RELATED"/>
    <property type="match status" value="1"/>
</dbReference>
<accession>A0A502KSN6</accession>
<dbReference type="AlphaFoldDB" id="A0A502KSN6"/>
<organism evidence="9 10">
    <name type="scientific">Litorilituus lipolyticus</name>
    <dbReference type="NCBI Taxonomy" id="2491017"/>
    <lineage>
        <taxon>Bacteria</taxon>
        <taxon>Pseudomonadati</taxon>
        <taxon>Pseudomonadota</taxon>
        <taxon>Gammaproteobacteria</taxon>
        <taxon>Alteromonadales</taxon>
        <taxon>Colwelliaceae</taxon>
        <taxon>Litorilituus</taxon>
    </lineage>
</organism>
<comment type="caution">
    <text evidence="9">The sequence shown here is derived from an EMBL/GenBank/DDBJ whole genome shotgun (WGS) entry which is preliminary data.</text>
</comment>
<dbReference type="Gene3D" id="3.90.1680.10">
    <property type="entry name" value="SOS response associated peptidase-like"/>
    <property type="match status" value="1"/>
</dbReference>
<evidence type="ECO:0000313" key="9">
    <source>
        <dbReference type="EMBL" id="TPH13389.1"/>
    </source>
</evidence>
<evidence type="ECO:0000256" key="1">
    <source>
        <dbReference type="ARBA" id="ARBA00008136"/>
    </source>
</evidence>
<keyword evidence="6" id="KW-0238">DNA-binding</keyword>
<evidence type="ECO:0000256" key="3">
    <source>
        <dbReference type="ARBA" id="ARBA00022763"/>
    </source>
</evidence>
<dbReference type="EC" id="3.4.-.-" evidence="8"/>
<dbReference type="InterPro" id="IPR003738">
    <property type="entry name" value="SRAP"/>
</dbReference>
<keyword evidence="2 8" id="KW-0645">Protease</keyword>
<evidence type="ECO:0000256" key="5">
    <source>
        <dbReference type="ARBA" id="ARBA00023124"/>
    </source>
</evidence>
<sequence length="188" mass="21307">MCGRFSVQGNIAPQVSEAFNIPFSVESNANLSPSQQVATVTKSHSGFAQTNSLWGIKPDWSKKLLINAQAETAAIKSTFKHAFESQRCLVPCNGWFEWRTEEGKKVKYFFEHANKLPLYMAGILFKQEHNELVTLTTTPNPKCAEYHKRMPVLVYPENTDYWFNATSEQLTPLLLPVHEDVIKVSKAE</sequence>
<dbReference type="GO" id="GO:0106300">
    <property type="term" value="P:protein-DNA covalent cross-linking repair"/>
    <property type="evidence" value="ECO:0007669"/>
    <property type="project" value="InterPro"/>
</dbReference>
<protein>
    <recommendedName>
        <fullName evidence="8">Abasic site processing protein</fullName>
        <ecNumber evidence="8">3.4.-.-</ecNumber>
    </recommendedName>
</protein>
<dbReference type="Pfam" id="PF02586">
    <property type="entry name" value="SRAP"/>
    <property type="match status" value="1"/>
</dbReference>
<keyword evidence="4 8" id="KW-0378">Hydrolase</keyword>
<dbReference type="SUPFAM" id="SSF143081">
    <property type="entry name" value="BB1717-like"/>
    <property type="match status" value="1"/>
</dbReference>
<keyword evidence="5" id="KW-0190">Covalent protein-DNA linkage</keyword>
<dbReference type="Proteomes" id="UP000315303">
    <property type="component" value="Unassembled WGS sequence"/>
</dbReference>
<dbReference type="RefSeq" id="WP_140604834.1">
    <property type="nucleotide sequence ID" value="NZ_SAWY01000036.1"/>
</dbReference>
<evidence type="ECO:0000256" key="2">
    <source>
        <dbReference type="ARBA" id="ARBA00022670"/>
    </source>
</evidence>
<evidence type="ECO:0000313" key="10">
    <source>
        <dbReference type="Proteomes" id="UP000315303"/>
    </source>
</evidence>
<evidence type="ECO:0000256" key="8">
    <source>
        <dbReference type="RuleBase" id="RU364100"/>
    </source>
</evidence>
<dbReference type="InterPro" id="IPR036590">
    <property type="entry name" value="SRAP-like"/>
</dbReference>
<dbReference type="GO" id="GO:0006508">
    <property type="term" value="P:proteolysis"/>
    <property type="evidence" value="ECO:0007669"/>
    <property type="project" value="UniProtKB-KW"/>
</dbReference>
<keyword evidence="3" id="KW-0227">DNA damage</keyword>
<dbReference type="GO" id="GO:0016829">
    <property type="term" value="F:lyase activity"/>
    <property type="evidence" value="ECO:0007669"/>
    <property type="project" value="UniProtKB-KW"/>
</dbReference>
<dbReference type="EMBL" id="SAWY01000036">
    <property type="protein sequence ID" value="TPH13389.1"/>
    <property type="molecule type" value="Genomic_DNA"/>
</dbReference>
<reference evidence="9 10" key="1">
    <citation type="submission" date="2019-01" db="EMBL/GenBank/DDBJ databases">
        <title>Litorilituus lipolytica sp. nov., isolated from intertidal sand of the Yellow Sea in China.</title>
        <authorList>
            <person name="Liu A."/>
        </authorList>
    </citation>
    <scope>NUCLEOTIDE SEQUENCE [LARGE SCALE GENOMIC DNA]</scope>
    <source>
        <strain evidence="9 10">RZ04</strain>
    </source>
</reference>
<keyword evidence="10" id="KW-1185">Reference proteome</keyword>
<evidence type="ECO:0000256" key="6">
    <source>
        <dbReference type="ARBA" id="ARBA00023125"/>
    </source>
</evidence>
<dbReference type="GO" id="GO:0008233">
    <property type="term" value="F:peptidase activity"/>
    <property type="evidence" value="ECO:0007669"/>
    <property type="project" value="UniProtKB-KW"/>
</dbReference>